<evidence type="ECO:0000259" key="7">
    <source>
        <dbReference type="PROSITE" id="PS50222"/>
    </source>
</evidence>
<keyword evidence="5" id="KW-0505">Motor protein</keyword>
<dbReference type="EMBL" id="AMQN01003451">
    <property type="status" value="NOT_ANNOTATED_CDS"/>
    <property type="molecule type" value="Genomic_DNA"/>
</dbReference>
<dbReference type="FunCoup" id="R7T5G9">
    <property type="interactions" value="785"/>
</dbReference>
<dbReference type="PROSITE" id="PS00018">
    <property type="entry name" value="EF_HAND_1"/>
    <property type="match status" value="1"/>
</dbReference>
<evidence type="ECO:0000256" key="6">
    <source>
        <dbReference type="ARBA" id="ARBA00023179"/>
    </source>
</evidence>
<evidence type="ECO:0000313" key="9">
    <source>
        <dbReference type="EnsemblMetazoa" id="CapteP166360"/>
    </source>
</evidence>
<accession>R7T5G9</accession>
<dbReference type="SUPFAM" id="SSF47473">
    <property type="entry name" value="EF-hand"/>
    <property type="match status" value="1"/>
</dbReference>
<evidence type="ECO:0000256" key="3">
    <source>
        <dbReference type="ARBA" id="ARBA00022837"/>
    </source>
</evidence>
<dbReference type="PANTHER" id="PTHR23049">
    <property type="entry name" value="MYOSIN REGULATORY LIGHT CHAIN 2"/>
    <property type="match status" value="1"/>
</dbReference>
<evidence type="ECO:0000256" key="1">
    <source>
        <dbReference type="ARBA" id="ARBA00022723"/>
    </source>
</evidence>
<dbReference type="EnsemblMetazoa" id="CapteT166360">
    <property type="protein sequence ID" value="CapteP166360"/>
    <property type="gene ID" value="CapteG166360"/>
</dbReference>
<dbReference type="OMA" id="CDPEETI"/>
<dbReference type="SMART" id="SM00054">
    <property type="entry name" value="EFh"/>
    <property type="match status" value="2"/>
</dbReference>
<keyword evidence="6" id="KW-0514">Muscle protein</keyword>
<dbReference type="FunFam" id="1.10.238.10:FF:000007">
    <property type="entry name" value="Putative myosin regulatory light chain sqh"/>
    <property type="match status" value="1"/>
</dbReference>
<reference evidence="10" key="1">
    <citation type="submission" date="2012-12" db="EMBL/GenBank/DDBJ databases">
        <authorList>
            <person name="Hellsten U."/>
            <person name="Grimwood J."/>
            <person name="Chapman J.A."/>
            <person name="Shapiro H."/>
            <person name="Aerts A."/>
            <person name="Otillar R.P."/>
            <person name="Terry A.Y."/>
            <person name="Boore J.L."/>
            <person name="Simakov O."/>
            <person name="Marletaz F."/>
            <person name="Cho S.-J."/>
            <person name="Edsinger-Gonzales E."/>
            <person name="Havlak P."/>
            <person name="Kuo D.-H."/>
            <person name="Larsson T."/>
            <person name="Lv J."/>
            <person name="Arendt D."/>
            <person name="Savage R."/>
            <person name="Osoegawa K."/>
            <person name="de Jong P."/>
            <person name="Lindberg D.R."/>
            <person name="Seaver E.C."/>
            <person name="Weisblat D.A."/>
            <person name="Putnam N.H."/>
            <person name="Grigoriev I.V."/>
            <person name="Rokhsar D.S."/>
        </authorList>
    </citation>
    <scope>NUCLEOTIDE SEQUENCE</scope>
    <source>
        <strain evidence="10">I ESC-2004</strain>
    </source>
</reference>
<dbReference type="HOGENOM" id="CLU_061288_9_3_1"/>
<dbReference type="GO" id="GO:0016459">
    <property type="term" value="C:myosin complex"/>
    <property type="evidence" value="ECO:0007669"/>
    <property type="project" value="UniProtKB-KW"/>
</dbReference>
<feature type="domain" description="EF-hand" evidence="7">
    <location>
        <begin position="98"/>
        <end position="133"/>
    </location>
</feature>
<evidence type="ECO:0000256" key="4">
    <source>
        <dbReference type="ARBA" id="ARBA00023123"/>
    </source>
</evidence>
<dbReference type="InterPro" id="IPR018247">
    <property type="entry name" value="EF_Hand_1_Ca_BS"/>
</dbReference>
<dbReference type="GO" id="GO:0005509">
    <property type="term" value="F:calcium ion binding"/>
    <property type="evidence" value="ECO:0007669"/>
    <property type="project" value="InterPro"/>
</dbReference>
<dbReference type="InterPro" id="IPR050403">
    <property type="entry name" value="Myosin_RLC"/>
</dbReference>
<dbReference type="InterPro" id="IPR002048">
    <property type="entry name" value="EF_hand_dom"/>
</dbReference>
<gene>
    <name evidence="8" type="ORF">CAPTEDRAFT_166360</name>
</gene>
<evidence type="ECO:0000256" key="5">
    <source>
        <dbReference type="ARBA" id="ARBA00023175"/>
    </source>
</evidence>
<dbReference type="Pfam" id="PF13499">
    <property type="entry name" value="EF-hand_7"/>
    <property type="match status" value="1"/>
</dbReference>
<dbReference type="Proteomes" id="UP000014760">
    <property type="component" value="Unassembled WGS sequence"/>
</dbReference>
<dbReference type="PROSITE" id="PS50222">
    <property type="entry name" value="EF_HAND_2"/>
    <property type="match status" value="2"/>
</dbReference>
<keyword evidence="10" id="KW-1185">Reference proteome</keyword>
<keyword evidence="2" id="KW-0677">Repeat</keyword>
<reference evidence="9" key="3">
    <citation type="submission" date="2015-06" db="UniProtKB">
        <authorList>
            <consortium name="EnsemblMetazoa"/>
        </authorList>
    </citation>
    <scope>IDENTIFICATION</scope>
</reference>
<dbReference type="EMBL" id="KB311801">
    <property type="protein sequence ID" value="ELT88589.1"/>
    <property type="molecule type" value="Genomic_DNA"/>
</dbReference>
<dbReference type="InterPro" id="IPR011992">
    <property type="entry name" value="EF-hand-dom_pair"/>
</dbReference>
<sequence>MSSSALKAKKKRQRTHRYTSNVFSMFSQAQIQEFKESFNMIDQNHDGFIDKEDLFDMLTSLGKNPKDNDLEEMINEAPGPLNFTMFLTLFGEKLNGTDPEEVIQNAFACFDDGGAGMIGEDKLREIMTTMGDRWSDDMVDELFHGAPIHNGNFNYLDFIRTLKHGAKEKDEGPTERPRSLVMRQ</sequence>
<reference evidence="8 10" key="2">
    <citation type="journal article" date="2013" name="Nature">
        <title>Insights into bilaterian evolution from three spiralian genomes.</title>
        <authorList>
            <person name="Simakov O."/>
            <person name="Marletaz F."/>
            <person name="Cho S.J."/>
            <person name="Edsinger-Gonzales E."/>
            <person name="Havlak P."/>
            <person name="Hellsten U."/>
            <person name="Kuo D.H."/>
            <person name="Larsson T."/>
            <person name="Lv J."/>
            <person name="Arendt D."/>
            <person name="Savage R."/>
            <person name="Osoegawa K."/>
            <person name="de Jong P."/>
            <person name="Grimwood J."/>
            <person name="Chapman J.A."/>
            <person name="Shapiro H."/>
            <person name="Aerts A."/>
            <person name="Otillar R.P."/>
            <person name="Terry A.Y."/>
            <person name="Boore J.L."/>
            <person name="Grigoriev I.V."/>
            <person name="Lindberg D.R."/>
            <person name="Seaver E.C."/>
            <person name="Weisblat D.A."/>
            <person name="Putnam N.H."/>
            <person name="Rokhsar D.S."/>
        </authorList>
    </citation>
    <scope>NUCLEOTIDE SEQUENCE</scope>
    <source>
        <strain evidence="8 10">I ESC-2004</strain>
    </source>
</reference>
<proteinExistence type="predicted"/>
<dbReference type="Gene3D" id="1.10.238.10">
    <property type="entry name" value="EF-hand"/>
    <property type="match status" value="2"/>
</dbReference>
<dbReference type="STRING" id="283909.R7T5G9"/>
<name>R7T5G9_CAPTE</name>
<feature type="domain" description="EF-hand" evidence="7">
    <location>
        <begin position="29"/>
        <end position="64"/>
    </location>
</feature>
<organism evidence="8">
    <name type="scientific">Capitella teleta</name>
    <name type="common">Polychaete worm</name>
    <dbReference type="NCBI Taxonomy" id="283909"/>
    <lineage>
        <taxon>Eukaryota</taxon>
        <taxon>Metazoa</taxon>
        <taxon>Spiralia</taxon>
        <taxon>Lophotrochozoa</taxon>
        <taxon>Annelida</taxon>
        <taxon>Polychaeta</taxon>
        <taxon>Sedentaria</taxon>
        <taxon>Scolecida</taxon>
        <taxon>Capitellidae</taxon>
        <taxon>Capitella</taxon>
    </lineage>
</organism>
<evidence type="ECO:0000256" key="2">
    <source>
        <dbReference type="ARBA" id="ARBA00022737"/>
    </source>
</evidence>
<dbReference type="AlphaFoldDB" id="R7T5G9"/>
<dbReference type="CDD" id="cd00051">
    <property type="entry name" value="EFh"/>
    <property type="match status" value="1"/>
</dbReference>
<keyword evidence="1" id="KW-0479">Metal-binding</keyword>
<protein>
    <recommendedName>
        <fullName evidence="7">EF-hand domain-containing protein</fullName>
    </recommendedName>
</protein>
<evidence type="ECO:0000313" key="8">
    <source>
        <dbReference type="EMBL" id="ELT88589.1"/>
    </source>
</evidence>
<keyword evidence="3" id="KW-0106">Calcium</keyword>
<keyword evidence="4" id="KW-0518">Myosin</keyword>
<dbReference type="OrthoDB" id="429467at2759"/>
<evidence type="ECO:0000313" key="10">
    <source>
        <dbReference type="Proteomes" id="UP000014760"/>
    </source>
</evidence>